<dbReference type="EMBL" id="JBHSFA010000005">
    <property type="protein sequence ID" value="MFC4542110.1"/>
    <property type="molecule type" value="Genomic_DNA"/>
</dbReference>
<dbReference type="Pfam" id="PF02350">
    <property type="entry name" value="Epimerase_2"/>
    <property type="match status" value="1"/>
</dbReference>
<dbReference type="PANTHER" id="PTHR43174">
    <property type="entry name" value="UDP-N-ACETYLGLUCOSAMINE 2-EPIMERASE"/>
    <property type="match status" value="1"/>
</dbReference>
<evidence type="ECO:0000313" key="2">
    <source>
        <dbReference type="EMBL" id="MFC4542110.1"/>
    </source>
</evidence>
<keyword evidence="2" id="KW-0413">Isomerase</keyword>
<dbReference type="InterPro" id="IPR003331">
    <property type="entry name" value="UDP_GlcNAc_Epimerase_2_dom"/>
</dbReference>
<keyword evidence="3" id="KW-1185">Reference proteome</keyword>
<evidence type="ECO:0000313" key="3">
    <source>
        <dbReference type="Proteomes" id="UP001595898"/>
    </source>
</evidence>
<dbReference type="NCBIfam" id="TIGR00236">
    <property type="entry name" value="wecB"/>
    <property type="match status" value="1"/>
</dbReference>
<protein>
    <submittedName>
        <fullName evidence="2">Non-hydrolyzing UDP-N-acetylglucosamine 2-epimerase</fullName>
        <ecNumber evidence="2">5.1.3.14</ecNumber>
    </submittedName>
</protein>
<proteinExistence type="predicted"/>
<accession>A0ABD5PNK3</accession>
<organism evidence="2 3">
    <name type="scientific">Halosolutus amylolyticus</name>
    <dbReference type="NCBI Taxonomy" id="2932267"/>
    <lineage>
        <taxon>Archaea</taxon>
        <taxon>Methanobacteriati</taxon>
        <taxon>Methanobacteriota</taxon>
        <taxon>Stenosarchaea group</taxon>
        <taxon>Halobacteria</taxon>
        <taxon>Halobacteriales</taxon>
        <taxon>Natrialbaceae</taxon>
        <taxon>Halosolutus</taxon>
    </lineage>
</organism>
<reference evidence="2 3" key="1">
    <citation type="journal article" date="2019" name="Int. J. Syst. Evol. Microbiol.">
        <title>The Global Catalogue of Microorganisms (GCM) 10K type strain sequencing project: providing services to taxonomists for standard genome sequencing and annotation.</title>
        <authorList>
            <consortium name="The Broad Institute Genomics Platform"/>
            <consortium name="The Broad Institute Genome Sequencing Center for Infectious Disease"/>
            <person name="Wu L."/>
            <person name="Ma J."/>
        </authorList>
    </citation>
    <scope>NUCLEOTIDE SEQUENCE [LARGE SCALE GENOMIC DNA]</scope>
    <source>
        <strain evidence="2 3">WLHS5</strain>
    </source>
</reference>
<dbReference type="CDD" id="cd03786">
    <property type="entry name" value="GTB_UDP-GlcNAc_2-Epimerase"/>
    <property type="match status" value="1"/>
</dbReference>
<dbReference type="Proteomes" id="UP001595898">
    <property type="component" value="Unassembled WGS sequence"/>
</dbReference>
<feature type="domain" description="UDP-N-acetylglucosamine 2-epimerase" evidence="1">
    <location>
        <begin position="28"/>
        <end position="350"/>
    </location>
</feature>
<dbReference type="SUPFAM" id="SSF53756">
    <property type="entry name" value="UDP-Glycosyltransferase/glycogen phosphorylase"/>
    <property type="match status" value="1"/>
</dbReference>
<name>A0ABD5PNK3_9EURY</name>
<comment type="caution">
    <text evidence="2">The sequence shown here is derived from an EMBL/GenBank/DDBJ whole genome shotgun (WGS) entry which is preliminary data.</text>
</comment>
<gene>
    <name evidence="2" type="primary">wecB</name>
    <name evidence="2" type="ORF">ACFO5R_09235</name>
</gene>
<dbReference type="GO" id="GO:0008761">
    <property type="term" value="F:UDP-N-acetylglucosamine 2-epimerase activity"/>
    <property type="evidence" value="ECO:0007669"/>
    <property type="project" value="UniProtKB-EC"/>
</dbReference>
<dbReference type="RefSeq" id="WP_250141515.1">
    <property type="nucleotide sequence ID" value="NZ_JALIQP010000004.1"/>
</dbReference>
<evidence type="ECO:0000259" key="1">
    <source>
        <dbReference type="Pfam" id="PF02350"/>
    </source>
</evidence>
<sequence length="371" mass="40587">MQVCSIVGARPQFVKAAVVSRKLRTIGDEILVHTGQHYDEELSDVFFDELAIPDPDYNLGVRSGPHGEQTANMIAAIEPVVENHDPDVLLLYGDTNSTLAGAIVGSKCDVTVAHVEAGLRSDNRDMPEEINRILTDHAADCCFAPSKRAVANLAAEGVTEDVYWTGDVMYDAILEARDRAIENATILDDLGIDPGEFVLATVHREGNTDVRSNLAAILDGFADAPHPVVFPAHPRTVDRLEEYGLRERAEREFELLEPLGYLDFVRLLDAAERVATDSGGVQKEAFFVETPCVTLRNETEWTETVDSGWNVLVGPNADRIRTALTADRDPDSNVQPYGDGLASRRIVSALAQRVDDVDPETDVEPELSPVT</sequence>
<dbReference type="AlphaFoldDB" id="A0ABD5PNK3"/>
<dbReference type="InterPro" id="IPR029767">
    <property type="entry name" value="WecB-like"/>
</dbReference>
<dbReference type="EC" id="5.1.3.14" evidence="2"/>
<dbReference type="Gene3D" id="3.40.50.2000">
    <property type="entry name" value="Glycogen Phosphorylase B"/>
    <property type="match status" value="2"/>
</dbReference>
<dbReference type="PANTHER" id="PTHR43174:SF1">
    <property type="entry name" value="UDP-N-ACETYLGLUCOSAMINE 2-EPIMERASE"/>
    <property type="match status" value="1"/>
</dbReference>